<keyword evidence="3" id="KW-1133">Transmembrane helix</keyword>
<keyword evidence="5" id="KW-0732">Signal</keyword>
<evidence type="ECO:0000313" key="7">
    <source>
        <dbReference type="Proteomes" id="UP001418222"/>
    </source>
</evidence>
<proteinExistence type="predicted"/>
<evidence type="ECO:0000313" key="6">
    <source>
        <dbReference type="EMBL" id="KAK8921968.1"/>
    </source>
</evidence>
<keyword evidence="4" id="KW-0472">Membrane</keyword>
<dbReference type="Pfam" id="PF21729">
    <property type="entry name" value="IRX15_IRX15L_GXM"/>
    <property type="match status" value="1"/>
</dbReference>
<accession>A0AAP0FXK5</accession>
<dbReference type="NCBIfam" id="TIGR01627">
    <property type="entry name" value="A_thal_3515"/>
    <property type="match status" value="1"/>
</dbReference>
<feature type="signal peptide" evidence="5">
    <location>
        <begin position="1"/>
        <end position="34"/>
    </location>
</feature>
<organism evidence="6 7">
    <name type="scientific">Platanthera zijinensis</name>
    <dbReference type="NCBI Taxonomy" id="2320716"/>
    <lineage>
        <taxon>Eukaryota</taxon>
        <taxon>Viridiplantae</taxon>
        <taxon>Streptophyta</taxon>
        <taxon>Embryophyta</taxon>
        <taxon>Tracheophyta</taxon>
        <taxon>Spermatophyta</taxon>
        <taxon>Magnoliopsida</taxon>
        <taxon>Liliopsida</taxon>
        <taxon>Asparagales</taxon>
        <taxon>Orchidaceae</taxon>
        <taxon>Orchidoideae</taxon>
        <taxon>Orchideae</taxon>
        <taxon>Orchidinae</taxon>
        <taxon>Platanthera</taxon>
    </lineage>
</organism>
<dbReference type="PANTHER" id="PTHR31444">
    <property type="entry name" value="OS11G0490100 PROTEIN"/>
    <property type="match status" value="1"/>
</dbReference>
<dbReference type="EMBL" id="JBBWWQ010000018">
    <property type="protein sequence ID" value="KAK8921968.1"/>
    <property type="molecule type" value="Genomic_DNA"/>
</dbReference>
<gene>
    <name evidence="6" type="primary">GXM3</name>
    <name evidence="6" type="ORF">KSP39_PZI020122</name>
</gene>
<comment type="caution">
    <text evidence="6">The sequence shown here is derived from an EMBL/GenBank/DDBJ whole genome shotgun (WGS) entry which is preliminary data.</text>
</comment>
<comment type="subcellular location">
    <subcellularLocation>
        <location evidence="1">Golgi apparatus membrane</location>
        <topology evidence="1">Single-pass membrane protein</topology>
    </subcellularLocation>
</comment>
<keyword evidence="2" id="KW-0812">Transmembrane</keyword>
<evidence type="ECO:0000256" key="5">
    <source>
        <dbReference type="SAM" id="SignalP"/>
    </source>
</evidence>
<dbReference type="InterPro" id="IPR006514">
    <property type="entry name" value="IRX15/GXM/AGM"/>
</dbReference>
<protein>
    <submittedName>
        <fullName evidence="6">Glucuronoxylan 4-O-methyltransferase 3</fullName>
    </submittedName>
</protein>
<evidence type="ECO:0000256" key="2">
    <source>
        <dbReference type="ARBA" id="ARBA00022692"/>
    </source>
</evidence>
<feature type="chain" id="PRO_5042898146" evidence="5">
    <location>
        <begin position="35"/>
        <end position="274"/>
    </location>
</feature>
<dbReference type="GO" id="GO:0045492">
    <property type="term" value="P:xylan biosynthetic process"/>
    <property type="evidence" value="ECO:0007669"/>
    <property type="project" value="InterPro"/>
</dbReference>
<evidence type="ECO:0000256" key="4">
    <source>
        <dbReference type="ARBA" id="ARBA00023136"/>
    </source>
</evidence>
<name>A0AAP0FXK5_9ASPA</name>
<sequence>MKHRAAHSSFNMKPLLLCFALLALLVIILRSCFSSSPDPQSTPVLKPDTTPKIAPSLANTIIHYATSNITPQQTFDEISVAARVLEKRSPCNFLVFGLGHDSLMWSALNHGGRTVFLEEDRTWMEKIRERFPDLESYHAVYKTKVKEADELLKLRTVKECTEMSDARNSKCPLLLMDLPAVIYETEWDLIMVDAPTGYFADAPGRMGAIYTAGMVARARRRGETDVFVHDVDRVVEDEFSMAFLCKGYLKEQEGRIRHFAIPSHRSGVDLSFCS</sequence>
<evidence type="ECO:0000256" key="3">
    <source>
        <dbReference type="ARBA" id="ARBA00022989"/>
    </source>
</evidence>
<dbReference type="AlphaFoldDB" id="A0AAP0FXK5"/>
<evidence type="ECO:0000256" key="1">
    <source>
        <dbReference type="ARBA" id="ARBA00004194"/>
    </source>
</evidence>
<dbReference type="GO" id="GO:0000139">
    <property type="term" value="C:Golgi membrane"/>
    <property type="evidence" value="ECO:0007669"/>
    <property type="project" value="UniProtKB-SubCell"/>
</dbReference>
<dbReference type="Proteomes" id="UP001418222">
    <property type="component" value="Unassembled WGS sequence"/>
</dbReference>
<reference evidence="6 7" key="1">
    <citation type="journal article" date="2022" name="Nat. Plants">
        <title>Genomes of leafy and leafless Platanthera orchids illuminate the evolution of mycoheterotrophy.</title>
        <authorList>
            <person name="Li M.H."/>
            <person name="Liu K.W."/>
            <person name="Li Z."/>
            <person name="Lu H.C."/>
            <person name="Ye Q.L."/>
            <person name="Zhang D."/>
            <person name="Wang J.Y."/>
            <person name="Li Y.F."/>
            <person name="Zhong Z.M."/>
            <person name="Liu X."/>
            <person name="Yu X."/>
            <person name="Liu D.K."/>
            <person name="Tu X.D."/>
            <person name="Liu B."/>
            <person name="Hao Y."/>
            <person name="Liao X.Y."/>
            <person name="Jiang Y.T."/>
            <person name="Sun W.H."/>
            <person name="Chen J."/>
            <person name="Chen Y.Q."/>
            <person name="Ai Y."/>
            <person name="Zhai J.W."/>
            <person name="Wu S.S."/>
            <person name="Zhou Z."/>
            <person name="Hsiao Y.Y."/>
            <person name="Wu W.L."/>
            <person name="Chen Y.Y."/>
            <person name="Lin Y.F."/>
            <person name="Hsu J.L."/>
            <person name="Li C.Y."/>
            <person name="Wang Z.W."/>
            <person name="Zhao X."/>
            <person name="Zhong W.Y."/>
            <person name="Ma X.K."/>
            <person name="Ma L."/>
            <person name="Huang J."/>
            <person name="Chen G.Z."/>
            <person name="Huang M.Z."/>
            <person name="Huang L."/>
            <person name="Peng D.H."/>
            <person name="Luo Y.B."/>
            <person name="Zou S.Q."/>
            <person name="Chen S.P."/>
            <person name="Lan S."/>
            <person name="Tsai W.C."/>
            <person name="Van de Peer Y."/>
            <person name="Liu Z.J."/>
        </authorList>
    </citation>
    <scope>NUCLEOTIDE SEQUENCE [LARGE SCALE GENOMIC DNA]</scope>
    <source>
        <strain evidence="6">Lor287</strain>
    </source>
</reference>
<keyword evidence="7" id="KW-1185">Reference proteome</keyword>